<protein>
    <submittedName>
        <fullName evidence="2">Chaperone protein dnaJ 49</fullName>
    </submittedName>
</protein>
<comment type="caution">
    <text evidence="2">The sequence shown here is derived from an EMBL/GenBank/DDBJ whole genome shotgun (WGS) entry which is preliminary data.</text>
</comment>
<reference evidence="2 3" key="1">
    <citation type="submission" date="2024-04" db="EMBL/GenBank/DDBJ databases">
        <title>Genome assembly C_amara_ONT_v2.</title>
        <authorList>
            <person name="Yant L."/>
            <person name="Moore C."/>
            <person name="Slenker M."/>
        </authorList>
    </citation>
    <scope>NUCLEOTIDE SEQUENCE [LARGE SCALE GENOMIC DNA]</scope>
    <source>
        <tissue evidence="2">Leaf</tissue>
    </source>
</reference>
<dbReference type="PANTHER" id="PTHR44137:SF57">
    <property type="entry name" value="CHAPERONE DNAJ-DOMAIN PROTEIN"/>
    <property type="match status" value="1"/>
</dbReference>
<accession>A0ABD1BYT4</accession>
<dbReference type="SUPFAM" id="SSF46565">
    <property type="entry name" value="Chaperone J-domain"/>
    <property type="match status" value="1"/>
</dbReference>
<evidence type="ECO:0000313" key="3">
    <source>
        <dbReference type="Proteomes" id="UP001558713"/>
    </source>
</evidence>
<gene>
    <name evidence="2" type="ORF">V5N11_028312</name>
</gene>
<proteinExistence type="predicted"/>
<dbReference type="Gene3D" id="1.10.287.110">
    <property type="entry name" value="DnaJ domain"/>
    <property type="match status" value="1"/>
</dbReference>
<evidence type="ECO:0000313" key="2">
    <source>
        <dbReference type="EMBL" id="KAL1222368.1"/>
    </source>
</evidence>
<sequence>MDCNKEEASRAKTLAEEKMQKRDFVAAQKLLMKAQSLFSGLESLPQMLAVCDVHSAAEKKINGLENWYGILQVMHFDDDATIKKQVRKLALLLHPDKNQFPGAEAAFKLVWEASVLLADKEKRSSYDISAESTHGLLAC</sequence>
<dbReference type="CDD" id="cd06257">
    <property type="entry name" value="DnaJ"/>
    <property type="match status" value="1"/>
</dbReference>
<dbReference type="Proteomes" id="UP001558713">
    <property type="component" value="Unassembled WGS sequence"/>
</dbReference>
<feature type="domain" description="J" evidence="1">
    <location>
        <begin position="66"/>
        <end position="130"/>
    </location>
</feature>
<dbReference type="InterPro" id="IPR036869">
    <property type="entry name" value="J_dom_sf"/>
</dbReference>
<name>A0ABD1BYT4_CARAN</name>
<dbReference type="PRINTS" id="PR00625">
    <property type="entry name" value="JDOMAIN"/>
</dbReference>
<dbReference type="PANTHER" id="PTHR44137">
    <property type="entry name" value="BNAC03G44070D PROTEIN"/>
    <property type="match status" value="1"/>
</dbReference>
<evidence type="ECO:0000259" key="1">
    <source>
        <dbReference type="PROSITE" id="PS50076"/>
    </source>
</evidence>
<dbReference type="InterPro" id="IPR001623">
    <property type="entry name" value="DnaJ_domain"/>
</dbReference>
<keyword evidence="3" id="KW-1185">Reference proteome</keyword>
<dbReference type="Pfam" id="PF00226">
    <property type="entry name" value="DnaJ"/>
    <property type="match status" value="1"/>
</dbReference>
<dbReference type="PROSITE" id="PS50076">
    <property type="entry name" value="DNAJ_2"/>
    <property type="match status" value="1"/>
</dbReference>
<dbReference type="AlphaFoldDB" id="A0ABD1BYT4"/>
<dbReference type="EMBL" id="JBANAX010000098">
    <property type="protein sequence ID" value="KAL1222368.1"/>
    <property type="molecule type" value="Genomic_DNA"/>
</dbReference>
<dbReference type="SMART" id="SM00271">
    <property type="entry name" value="DnaJ"/>
    <property type="match status" value="1"/>
</dbReference>
<organism evidence="2 3">
    <name type="scientific">Cardamine amara subsp. amara</name>
    <dbReference type="NCBI Taxonomy" id="228776"/>
    <lineage>
        <taxon>Eukaryota</taxon>
        <taxon>Viridiplantae</taxon>
        <taxon>Streptophyta</taxon>
        <taxon>Embryophyta</taxon>
        <taxon>Tracheophyta</taxon>
        <taxon>Spermatophyta</taxon>
        <taxon>Magnoliopsida</taxon>
        <taxon>eudicotyledons</taxon>
        <taxon>Gunneridae</taxon>
        <taxon>Pentapetalae</taxon>
        <taxon>rosids</taxon>
        <taxon>malvids</taxon>
        <taxon>Brassicales</taxon>
        <taxon>Brassicaceae</taxon>
        <taxon>Cardamineae</taxon>
        <taxon>Cardamine</taxon>
    </lineage>
</organism>